<gene>
    <name evidence="1" type="ORF">D6D85_03740</name>
</gene>
<comment type="caution">
    <text evidence="1">The sequence shown here is derived from an EMBL/GenBank/DDBJ whole genome shotgun (WGS) entry which is preliminary data.</text>
</comment>
<organism evidence="1 2">
    <name type="scientific">Candidatus Methanodesulfokora washburnensis</name>
    <dbReference type="NCBI Taxonomy" id="2478471"/>
    <lineage>
        <taxon>Archaea</taxon>
        <taxon>Thermoproteota</taxon>
        <taxon>Candidatus Korarchaeia</taxon>
        <taxon>Candidatus Korarchaeia incertae sedis</taxon>
        <taxon>Candidatus Methanodesulfokora</taxon>
    </lineage>
</organism>
<name>A0A3R9PYW9_9CREN</name>
<reference evidence="1 2" key="1">
    <citation type="submission" date="2018-10" db="EMBL/GenBank/DDBJ databases">
        <title>Co-occurring genomic capacity for anaerobic methane metabolism and dissimilatory sulfite reduction discovered in the Korarchaeota.</title>
        <authorList>
            <person name="Mckay L.J."/>
            <person name="Dlakic M."/>
            <person name="Fields M.W."/>
            <person name="Delmont T.O."/>
            <person name="Eren A.M."/>
            <person name="Jay Z.J."/>
            <person name="Klingelsmith K.B."/>
            <person name="Rusch D.B."/>
            <person name="Inskeep W.P."/>
        </authorList>
    </citation>
    <scope>NUCLEOTIDE SEQUENCE [LARGE SCALE GENOMIC DNA]</scope>
    <source>
        <strain evidence="1 2">MDKW</strain>
    </source>
</reference>
<protein>
    <submittedName>
        <fullName evidence="1">Uncharacterized protein</fullName>
    </submittedName>
</protein>
<dbReference type="AlphaFoldDB" id="A0A3R9PYW9"/>
<evidence type="ECO:0000313" key="2">
    <source>
        <dbReference type="Proteomes" id="UP000277582"/>
    </source>
</evidence>
<sequence length="101" mass="11806">MRSSIVAKLAGYLGLPAEGVERRALRHLILDELRHIRAEKVMILSKYNVKSFEDLMKLVEEDKMSDVDAHDDIVRLDYLENHERELEGLLKELEGQTHEHR</sequence>
<dbReference type="RefSeq" id="WP_125670705.1">
    <property type="nucleotide sequence ID" value="NZ_RCOS01000055.1"/>
</dbReference>
<keyword evidence="2" id="KW-1185">Reference proteome</keyword>
<dbReference type="Proteomes" id="UP000277582">
    <property type="component" value="Unassembled WGS sequence"/>
</dbReference>
<dbReference type="EMBL" id="RCOS01000055">
    <property type="protein sequence ID" value="RSN76690.1"/>
    <property type="molecule type" value="Genomic_DNA"/>
</dbReference>
<proteinExistence type="predicted"/>
<accession>A0A3R9PYW9</accession>
<evidence type="ECO:0000313" key="1">
    <source>
        <dbReference type="EMBL" id="RSN76690.1"/>
    </source>
</evidence>